<evidence type="ECO:0000313" key="2">
    <source>
        <dbReference type="Proteomes" id="UP000745764"/>
    </source>
</evidence>
<proteinExistence type="predicted"/>
<keyword evidence="2" id="KW-1185">Reference proteome</keyword>
<comment type="caution">
    <text evidence="1">The sequence shown here is derived from an EMBL/GenBank/DDBJ whole genome shotgun (WGS) entry which is preliminary data.</text>
</comment>
<dbReference type="Proteomes" id="UP000745764">
    <property type="component" value="Unassembled WGS sequence"/>
</dbReference>
<name>A0A9N8KNV0_9PEZI</name>
<organism evidence="1 2">
    <name type="scientific">Aureobasidium uvarum</name>
    <dbReference type="NCBI Taxonomy" id="2773716"/>
    <lineage>
        <taxon>Eukaryota</taxon>
        <taxon>Fungi</taxon>
        <taxon>Dikarya</taxon>
        <taxon>Ascomycota</taxon>
        <taxon>Pezizomycotina</taxon>
        <taxon>Dothideomycetes</taxon>
        <taxon>Dothideomycetidae</taxon>
        <taxon>Dothideales</taxon>
        <taxon>Saccotheciaceae</taxon>
        <taxon>Aureobasidium</taxon>
    </lineage>
</organism>
<dbReference type="OrthoDB" id="3878372at2759"/>
<sequence length="102" mass="10533">MNGDASGMGTGKNAARTVEVFPGEDCRETDGLSWYEFSCQNADGETYVVPGGVKSFSIVSRAESAGQDHCWVLAKQGAASTTFKGCFAAVVAAALTGTLLAM</sequence>
<protein>
    <submittedName>
        <fullName evidence="1">Uncharacterized protein</fullName>
    </submittedName>
</protein>
<reference evidence="1" key="1">
    <citation type="submission" date="2020-06" db="EMBL/GenBank/DDBJ databases">
        <authorList>
            <person name="Onetto C."/>
        </authorList>
    </citation>
    <scope>NUCLEOTIDE SEQUENCE</scope>
</reference>
<dbReference type="AlphaFoldDB" id="A0A9N8KNV0"/>
<gene>
    <name evidence="1" type="ORF">AWRI4620_LOCUS7570</name>
</gene>
<accession>A0A9N8KNV0</accession>
<dbReference type="EMBL" id="CAINUL010000016">
    <property type="protein sequence ID" value="CAD0113315.1"/>
    <property type="molecule type" value="Genomic_DNA"/>
</dbReference>
<evidence type="ECO:0000313" key="1">
    <source>
        <dbReference type="EMBL" id="CAD0113315.1"/>
    </source>
</evidence>